<name>D8LQT0_ECTSI</name>
<keyword evidence="2" id="KW-1185">Reference proteome</keyword>
<evidence type="ECO:0000313" key="2">
    <source>
        <dbReference type="Proteomes" id="UP000002630"/>
    </source>
</evidence>
<sequence>MPNNNNNRSRPLQRPLFLVLLGGGLLLAASALTARNVSTSPKPRVGAASSNCPLLQASTAAPPIPTTSPHHRVKTAETAAEPGLLEPTGVHHPFHSLSPLSEAKAWAAREGQYFNGLIEANGGASVFKGHPGLAVTFLTDHASCEWFLSQNQDVLDRQG</sequence>
<gene>
    <name evidence="1" type="ORF">Esi_0060_0079</name>
</gene>
<reference evidence="1 2" key="1">
    <citation type="journal article" date="2010" name="Nature">
        <title>The Ectocarpus genome and the independent evolution of multicellularity in brown algae.</title>
        <authorList>
            <person name="Cock J.M."/>
            <person name="Sterck L."/>
            <person name="Rouze P."/>
            <person name="Scornet D."/>
            <person name="Allen A.E."/>
            <person name="Amoutzias G."/>
            <person name="Anthouard V."/>
            <person name="Artiguenave F."/>
            <person name="Aury J.M."/>
            <person name="Badger J.H."/>
            <person name="Beszteri B."/>
            <person name="Billiau K."/>
            <person name="Bonnet E."/>
            <person name="Bothwell J.H."/>
            <person name="Bowler C."/>
            <person name="Boyen C."/>
            <person name="Brownlee C."/>
            <person name="Carrano C.J."/>
            <person name="Charrier B."/>
            <person name="Cho G.Y."/>
            <person name="Coelho S.M."/>
            <person name="Collen J."/>
            <person name="Corre E."/>
            <person name="Da Silva C."/>
            <person name="Delage L."/>
            <person name="Delaroque N."/>
            <person name="Dittami S.M."/>
            <person name="Doulbeau S."/>
            <person name="Elias M."/>
            <person name="Farnham G."/>
            <person name="Gachon C.M."/>
            <person name="Gschloessl B."/>
            <person name="Heesch S."/>
            <person name="Jabbari K."/>
            <person name="Jubin C."/>
            <person name="Kawai H."/>
            <person name="Kimura K."/>
            <person name="Kloareg B."/>
            <person name="Kupper F.C."/>
            <person name="Lang D."/>
            <person name="Le Bail A."/>
            <person name="Leblanc C."/>
            <person name="Lerouge P."/>
            <person name="Lohr M."/>
            <person name="Lopez P.J."/>
            <person name="Martens C."/>
            <person name="Maumus F."/>
            <person name="Michel G."/>
            <person name="Miranda-Saavedra D."/>
            <person name="Morales J."/>
            <person name="Moreau H."/>
            <person name="Motomura T."/>
            <person name="Nagasato C."/>
            <person name="Napoli C.A."/>
            <person name="Nelson D.R."/>
            <person name="Nyvall-Collen P."/>
            <person name="Peters A.F."/>
            <person name="Pommier C."/>
            <person name="Potin P."/>
            <person name="Poulain J."/>
            <person name="Quesneville H."/>
            <person name="Read B."/>
            <person name="Rensing S.A."/>
            <person name="Ritter A."/>
            <person name="Rousvoal S."/>
            <person name="Samanta M."/>
            <person name="Samson G."/>
            <person name="Schroeder D.C."/>
            <person name="Segurens B."/>
            <person name="Strittmatter M."/>
            <person name="Tonon T."/>
            <person name="Tregear J.W."/>
            <person name="Valentin K."/>
            <person name="von Dassow P."/>
            <person name="Yamagishi T."/>
            <person name="Van de Peer Y."/>
            <person name="Wincker P."/>
        </authorList>
    </citation>
    <scope>NUCLEOTIDE SEQUENCE [LARGE SCALE GENOMIC DNA]</scope>
    <source>
        <strain evidence="2">Ec32 / CCAP1310/4</strain>
    </source>
</reference>
<proteinExistence type="predicted"/>
<dbReference type="InParanoid" id="D8LQT0"/>
<accession>D8LQT0</accession>
<organism evidence="1 2">
    <name type="scientific">Ectocarpus siliculosus</name>
    <name type="common">Brown alga</name>
    <name type="synonym">Conferva siliculosa</name>
    <dbReference type="NCBI Taxonomy" id="2880"/>
    <lineage>
        <taxon>Eukaryota</taxon>
        <taxon>Sar</taxon>
        <taxon>Stramenopiles</taxon>
        <taxon>Ochrophyta</taxon>
        <taxon>PX clade</taxon>
        <taxon>Phaeophyceae</taxon>
        <taxon>Ectocarpales</taxon>
        <taxon>Ectocarpaceae</taxon>
        <taxon>Ectocarpus</taxon>
    </lineage>
</organism>
<dbReference type="EMBL" id="FN648819">
    <property type="protein sequence ID" value="CBN74957.1"/>
    <property type="molecule type" value="Genomic_DNA"/>
</dbReference>
<dbReference type="AlphaFoldDB" id="D8LQT0"/>
<dbReference type="Proteomes" id="UP000002630">
    <property type="component" value="Linkage Group LG25"/>
</dbReference>
<evidence type="ECO:0000313" key="1">
    <source>
        <dbReference type="EMBL" id="CBN74957.1"/>
    </source>
</evidence>
<protein>
    <submittedName>
        <fullName evidence="1">Uncharacterized protein</fullName>
    </submittedName>
</protein>
<dbReference type="EMBL" id="FN649750">
    <property type="protein sequence ID" value="CBN74957.1"/>
    <property type="molecule type" value="Genomic_DNA"/>
</dbReference>